<organism evidence="2 3">
    <name type="scientific">Sutcliffiella tianshenii</name>
    <dbReference type="NCBI Taxonomy" id="1463404"/>
    <lineage>
        <taxon>Bacteria</taxon>
        <taxon>Bacillati</taxon>
        <taxon>Bacillota</taxon>
        <taxon>Bacilli</taxon>
        <taxon>Bacillales</taxon>
        <taxon>Bacillaceae</taxon>
        <taxon>Sutcliffiella</taxon>
    </lineage>
</organism>
<dbReference type="EMBL" id="JAFBED010000002">
    <property type="protein sequence ID" value="MBM7619177.1"/>
    <property type="molecule type" value="Genomic_DNA"/>
</dbReference>
<dbReference type="Pfam" id="PF00293">
    <property type="entry name" value="NUDIX"/>
    <property type="match status" value="1"/>
</dbReference>
<comment type="caution">
    <text evidence="2">The sequence shown here is derived from an EMBL/GenBank/DDBJ whole genome shotgun (WGS) entry which is preliminary data.</text>
</comment>
<proteinExistence type="predicted"/>
<name>A0ABS2NX16_9BACI</name>
<keyword evidence="3" id="KW-1185">Reference proteome</keyword>
<dbReference type="InterPro" id="IPR015797">
    <property type="entry name" value="NUDIX_hydrolase-like_dom_sf"/>
</dbReference>
<evidence type="ECO:0000259" key="1">
    <source>
        <dbReference type="PROSITE" id="PS51462"/>
    </source>
</evidence>
<dbReference type="SUPFAM" id="SSF55811">
    <property type="entry name" value="Nudix"/>
    <property type="match status" value="1"/>
</dbReference>
<dbReference type="CDD" id="cd04692">
    <property type="entry name" value="NUDIX_Hydrolase"/>
    <property type="match status" value="1"/>
</dbReference>
<keyword evidence="2" id="KW-0413">Isomerase</keyword>
<dbReference type="GO" id="GO:0016853">
    <property type="term" value="F:isomerase activity"/>
    <property type="evidence" value="ECO:0007669"/>
    <property type="project" value="UniProtKB-KW"/>
</dbReference>
<dbReference type="PANTHER" id="PTHR10885:SF0">
    <property type="entry name" value="ISOPENTENYL-DIPHOSPHATE DELTA-ISOMERASE"/>
    <property type="match status" value="1"/>
</dbReference>
<protein>
    <submittedName>
        <fullName evidence="2">Isopentenyldiphosphate isomerase</fullName>
    </submittedName>
</protein>
<reference evidence="2 3" key="1">
    <citation type="submission" date="2021-01" db="EMBL/GenBank/DDBJ databases">
        <title>Genomic Encyclopedia of Type Strains, Phase IV (KMG-IV): sequencing the most valuable type-strain genomes for metagenomic binning, comparative biology and taxonomic classification.</title>
        <authorList>
            <person name="Goeker M."/>
        </authorList>
    </citation>
    <scope>NUCLEOTIDE SEQUENCE [LARGE SCALE GENOMIC DNA]</scope>
    <source>
        <strain evidence="2 3">DSM 25879</strain>
    </source>
</reference>
<dbReference type="PROSITE" id="PS51462">
    <property type="entry name" value="NUDIX"/>
    <property type="match status" value="1"/>
</dbReference>
<evidence type="ECO:0000313" key="3">
    <source>
        <dbReference type="Proteomes" id="UP000737402"/>
    </source>
</evidence>
<dbReference type="PANTHER" id="PTHR10885">
    <property type="entry name" value="ISOPENTENYL-DIPHOSPHATE DELTA-ISOMERASE"/>
    <property type="match status" value="1"/>
</dbReference>
<dbReference type="Gene3D" id="3.90.79.10">
    <property type="entry name" value="Nucleoside Triphosphate Pyrophosphohydrolase"/>
    <property type="match status" value="1"/>
</dbReference>
<feature type="domain" description="Nudix hydrolase" evidence="1">
    <location>
        <begin position="29"/>
        <end position="169"/>
    </location>
</feature>
<evidence type="ECO:0000313" key="2">
    <source>
        <dbReference type="EMBL" id="MBM7619177.1"/>
    </source>
</evidence>
<gene>
    <name evidence="2" type="ORF">JOC95_001026</name>
</gene>
<dbReference type="InterPro" id="IPR000086">
    <property type="entry name" value="NUDIX_hydrolase_dom"/>
</dbReference>
<accession>A0ABS2NX16</accession>
<dbReference type="Proteomes" id="UP000737402">
    <property type="component" value="Unassembled WGS sequence"/>
</dbReference>
<dbReference type="RefSeq" id="WP_204414058.1">
    <property type="nucleotide sequence ID" value="NZ_JAFBED010000002.1"/>
</dbReference>
<sequence length="211" mass="24995">MESEKLRIFDEKGKFVGVETRREVHKKGYWHETFHFWLVERVEGVEYIYFQLRSEHKKDYPDLLDITAAGHILATETVEDGIREVKEEIGIDVSMEELHSLGVIPYTNVHHDLIDRELAHVFLLVRKYDMEDFLLQPEEVSGMARIKLDDMILMWEGKLEQVEATGFKMDSDGERAEWNEPLKKEHFVQHEDHFYLKTFARIKKALEESSD</sequence>